<dbReference type="Gene3D" id="3.20.20.70">
    <property type="entry name" value="Aldolase class I"/>
    <property type="match status" value="1"/>
</dbReference>
<dbReference type="AlphaFoldDB" id="A0A1I5ZJ69"/>
<accession>A0A1I5ZJ69</accession>
<keyword evidence="7" id="KW-1185">Reference proteome</keyword>
<evidence type="ECO:0000256" key="2">
    <source>
        <dbReference type="ARBA" id="ARBA00005979"/>
    </source>
</evidence>
<evidence type="ECO:0000256" key="3">
    <source>
        <dbReference type="ARBA" id="ARBA00023002"/>
    </source>
</evidence>
<evidence type="ECO:0000259" key="5">
    <source>
        <dbReference type="Pfam" id="PF00724"/>
    </source>
</evidence>
<dbReference type="Pfam" id="PF00724">
    <property type="entry name" value="Oxidored_FMN"/>
    <property type="match status" value="1"/>
</dbReference>
<dbReference type="PANTHER" id="PTHR22893">
    <property type="entry name" value="NADH OXIDOREDUCTASE-RELATED"/>
    <property type="match status" value="1"/>
</dbReference>
<dbReference type="FunFam" id="3.20.20.70:FF:000059">
    <property type="entry name" value="N-ethylmaleimide reductase, FMN-linked"/>
    <property type="match status" value="1"/>
</dbReference>
<feature type="domain" description="NADH:flavin oxidoreductase/NADH oxidase N-terminal" evidence="5">
    <location>
        <begin position="6"/>
        <end position="336"/>
    </location>
</feature>
<dbReference type="InterPro" id="IPR045247">
    <property type="entry name" value="Oye-like"/>
</dbReference>
<dbReference type="RefSeq" id="WP_092674950.1">
    <property type="nucleotide sequence ID" value="NZ_FOXS01000004.1"/>
</dbReference>
<keyword evidence="3" id="KW-0560">Oxidoreductase</keyword>
<dbReference type="GO" id="GO:0016628">
    <property type="term" value="F:oxidoreductase activity, acting on the CH-CH group of donors, NAD or NADP as acceptor"/>
    <property type="evidence" value="ECO:0007669"/>
    <property type="project" value="UniProtKB-ARBA"/>
</dbReference>
<feature type="region of interest" description="Disordered" evidence="4">
    <location>
        <begin position="356"/>
        <end position="377"/>
    </location>
</feature>
<dbReference type="GO" id="GO:0010181">
    <property type="term" value="F:FMN binding"/>
    <property type="evidence" value="ECO:0007669"/>
    <property type="project" value="InterPro"/>
</dbReference>
<proteinExistence type="inferred from homology"/>
<name>A0A1I5ZJ69_HYMAR</name>
<dbReference type="InterPro" id="IPR001155">
    <property type="entry name" value="OxRdtase_FMN_N"/>
</dbReference>
<dbReference type="PANTHER" id="PTHR22893:SF91">
    <property type="entry name" value="NADPH DEHYDROGENASE 2-RELATED"/>
    <property type="match status" value="1"/>
</dbReference>
<reference evidence="7" key="1">
    <citation type="submission" date="2016-10" db="EMBL/GenBank/DDBJ databases">
        <authorList>
            <person name="Varghese N."/>
            <person name="Submissions S."/>
        </authorList>
    </citation>
    <scope>NUCLEOTIDE SEQUENCE [LARGE SCALE GENOMIC DNA]</scope>
    <source>
        <strain evidence="7">OR362-8,ATCC BAA-1266,JCM 13504</strain>
    </source>
</reference>
<evidence type="ECO:0000313" key="7">
    <source>
        <dbReference type="Proteomes" id="UP000199029"/>
    </source>
</evidence>
<dbReference type="OrthoDB" id="9772736at2"/>
<dbReference type="GO" id="GO:0005829">
    <property type="term" value="C:cytosol"/>
    <property type="evidence" value="ECO:0007669"/>
    <property type="project" value="UniProtKB-ARBA"/>
</dbReference>
<sequence>MSNKAFEPAKLGSLTLTNHIVMAPMTRSRALGNVPNELMAEYYRQRATAGLIITEGTSPAANGLGYARIPGLYNQEQVTNWQRVTETVHHHGGHIFVQLMHAGRIFHGHNLPEGSEGVAPSAIAAAGDMWTDQEQMQPNGTPRALRTEELAHVRDEFVHSAKLAIEAGFDGVELHGANGYLLEQFLNPNSNQRTDEYGGSVQNRARFVLEVTRAVVEAIGAERTGIRLSPWGMASDMAHYPEIDETYTYLAEELQKIGVVYLHLVDHESMGAPAVPAQTVDTIRQKFTNTLILSGGYATAEAVNEALESGRADLVAIGRPFISNPDLVERLKTGAPLAEADQATFYAPGPNGFADGYTDYPTADGQPAGTFSPSYQA</sequence>
<dbReference type="EMBL" id="FOXS01000004">
    <property type="protein sequence ID" value="SFQ56413.1"/>
    <property type="molecule type" value="Genomic_DNA"/>
</dbReference>
<protein>
    <submittedName>
        <fullName evidence="6">N-ethylmaleimide reductase</fullName>
    </submittedName>
</protein>
<dbReference type="InterPro" id="IPR013785">
    <property type="entry name" value="Aldolase_TIM"/>
</dbReference>
<comment type="cofactor">
    <cofactor evidence="1">
        <name>FMN</name>
        <dbReference type="ChEBI" id="CHEBI:58210"/>
    </cofactor>
</comment>
<dbReference type="SUPFAM" id="SSF51395">
    <property type="entry name" value="FMN-linked oxidoreductases"/>
    <property type="match status" value="1"/>
</dbReference>
<dbReference type="CDD" id="cd02933">
    <property type="entry name" value="OYE_like_FMN"/>
    <property type="match status" value="1"/>
</dbReference>
<gene>
    <name evidence="6" type="ORF">SAMN04515668_2953</name>
</gene>
<dbReference type="Proteomes" id="UP000199029">
    <property type="component" value="Unassembled WGS sequence"/>
</dbReference>
<evidence type="ECO:0000256" key="4">
    <source>
        <dbReference type="SAM" id="MobiDB-lite"/>
    </source>
</evidence>
<dbReference type="STRING" id="1227077.SAMN04515668_2953"/>
<organism evidence="6 7">
    <name type="scientific">Hymenobacter arizonensis</name>
    <name type="common">Siccationidurans arizonensis</name>
    <dbReference type="NCBI Taxonomy" id="1227077"/>
    <lineage>
        <taxon>Bacteria</taxon>
        <taxon>Pseudomonadati</taxon>
        <taxon>Bacteroidota</taxon>
        <taxon>Cytophagia</taxon>
        <taxon>Cytophagales</taxon>
        <taxon>Hymenobacteraceae</taxon>
        <taxon>Hymenobacter</taxon>
    </lineage>
</organism>
<evidence type="ECO:0000313" key="6">
    <source>
        <dbReference type="EMBL" id="SFQ56413.1"/>
    </source>
</evidence>
<evidence type="ECO:0000256" key="1">
    <source>
        <dbReference type="ARBA" id="ARBA00001917"/>
    </source>
</evidence>
<comment type="similarity">
    <text evidence="2">Belongs to the NADH:flavin oxidoreductase/NADH oxidase family.</text>
</comment>